<sequence>MKQNCHNKGGLGLPHKLALCIASALAMGGMSHPAIAAGCSYTTLAQFYCDDTTIYYAGNPLAGGSRDYTTFDEVLINTSQNGTTAPLQGWGVYVDSIGYKFKNLTINTTGESADGVHSKNAGGRLEAENITVKATGASADGINIGRELTAAYSIVEVSNNVAIDVENGMGLRANSSASNDNGQSSIIIHGDANIVTRGAGGVNTGYGIYAGKDPAHLLGTPRGTADITIGGTATVATSGNNAYAVYAGRKGTINLNNVDLSTSGSGASAIYANSNSDPAVVNLGGNARIRVAQSSGNALYAYSSSSVIRSWDGVTNSRASGVYDIEGNLLASYGGVIDLQMENGSRLVGKAESSQTNPTASQHSTINMVMKGAQSLWEMTGSSVVSTLNLDQATLKFSDTGVSANDQTTFKKLTVAGDYIGTGALMVMNTVLGDDSSLTDKLVVKGNTSGDTRISINNIGGAGDLTINGIEIVTVDGNSDGVFTKEGRIVAGGYDYDVVKKASNWYLTSQLSPTEPDPEPTPDPAPAPAPAPSPGGKHQYRPEFGSYLANNYAANTLFLTRLHDRLGETQYTDWLTGEQKVTSLWMRNEGGHTRFTDASSQLKTQANRYVLQMGGDLAQWSTDGLDRWHIGAMAGYANQKSQTRNTYNGYHSRGQISGYSAGLYATWYGNDADKRGAYVDAWALYNWFDNTVNGENLASEKYKSDGITASVESGYSFLLSEGEQVSYWLQPKAQLIWMDVTADTHREKNGARVRDETSGNLMSRLGVRAWLKGHSTADDSRQRDFQPFVEVNWIHNSQSQTVKMGNIRDEIRGTKNIGELKIGVEGQLNQRLQVWGNVAQQVGDNSYSDTSAMLGVKYSF</sequence>
<proteinExistence type="predicted"/>
<dbReference type="Gene3D" id="2.40.128.130">
    <property type="entry name" value="Autotransporter beta-domain"/>
    <property type="match status" value="1"/>
</dbReference>
<dbReference type="Pfam" id="PF03797">
    <property type="entry name" value="Autotransporter"/>
    <property type="match status" value="1"/>
</dbReference>
<evidence type="ECO:0000256" key="2">
    <source>
        <dbReference type="SAM" id="SignalP"/>
    </source>
</evidence>
<dbReference type="Gene3D" id="2.160.20.20">
    <property type="match status" value="1"/>
</dbReference>
<dbReference type="PANTHER" id="PTHR12338:SF5">
    <property type="entry name" value="ANTIGEN 43-RELATED"/>
    <property type="match status" value="1"/>
</dbReference>
<feature type="signal peptide" evidence="2">
    <location>
        <begin position="1"/>
        <end position="36"/>
    </location>
</feature>
<feature type="compositionally biased region" description="Pro residues" evidence="1">
    <location>
        <begin position="519"/>
        <end position="533"/>
    </location>
</feature>
<dbReference type="RefSeq" id="WP_013368317.1">
    <property type="nucleotide sequence ID" value="NC_014618.1"/>
</dbReference>
<evidence type="ECO:0000256" key="1">
    <source>
        <dbReference type="SAM" id="MobiDB-lite"/>
    </source>
</evidence>
<evidence type="ECO:0000259" key="3">
    <source>
        <dbReference type="PROSITE" id="PS51208"/>
    </source>
</evidence>
<dbReference type="SMART" id="SM00869">
    <property type="entry name" value="Autotransporter"/>
    <property type="match status" value="1"/>
</dbReference>
<accession>E3G5K5</accession>
<dbReference type="GO" id="GO:0019867">
    <property type="term" value="C:outer membrane"/>
    <property type="evidence" value="ECO:0007669"/>
    <property type="project" value="InterPro"/>
</dbReference>
<dbReference type="InterPro" id="IPR043990">
    <property type="entry name" value="AC_1"/>
</dbReference>
<dbReference type="SUPFAM" id="SSF103515">
    <property type="entry name" value="Autotransporter"/>
    <property type="match status" value="1"/>
</dbReference>
<dbReference type="EMBL" id="CP002272">
    <property type="protein sequence ID" value="ADO50608.1"/>
    <property type="molecule type" value="Genomic_DNA"/>
</dbReference>
<dbReference type="STRING" id="701347.Entcl_4379"/>
<dbReference type="InterPro" id="IPR012332">
    <property type="entry name" value="Autotransporter_pectin_lyase_C"/>
</dbReference>
<keyword evidence="5" id="KW-1185">Reference proteome</keyword>
<feature type="chain" id="PRO_5003169971" evidence="2">
    <location>
        <begin position="37"/>
        <end position="860"/>
    </location>
</feature>
<protein>
    <submittedName>
        <fullName evidence="4">Outer membrane autotransporter barrel domain protein</fullName>
    </submittedName>
</protein>
<reference evidence="5" key="1">
    <citation type="submission" date="2010-10" db="EMBL/GenBank/DDBJ databases">
        <title>Complete sequence of Enterobacter cloacae SCF1.</title>
        <authorList>
            <consortium name="US DOE Joint Genome Institute"/>
            <person name="Lucas S."/>
            <person name="Copeland A."/>
            <person name="Lapidus A."/>
            <person name="Cheng J.-F."/>
            <person name="Bruce D."/>
            <person name="Goodwin L."/>
            <person name="Pitluck S."/>
            <person name="Davenport K."/>
            <person name="Detter J.C."/>
            <person name="Han C."/>
            <person name="Tapia R."/>
            <person name="Land M."/>
            <person name="Hauser L."/>
            <person name="Chang Y.-J."/>
            <person name="Jeffries C."/>
            <person name="Kyrpides N."/>
            <person name="Ivanova N."/>
            <person name="Mikhailova N."/>
            <person name="DeAngelis K."/>
            <person name="Arkin A.P."/>
            <person name="Chivian D."/>
            <person name="Edwards B."/>
            <person name="Woo H."/>
            <person name="Hazen T.C."/>
            <person name="Woyke T."/>
        </authorList>
    </citation>
    <scope>NUCLEOTIDE SEQUENCE [LARGE SCALE GENOMIC DNA]</scope>
    <source>
        <strain evidence="5">SCF1</strain>
    </source>
</reference>
<dbReference type="InterPro" id="IPR050909">
    <property type="entry name" value="Bact_Autotransporter_VF"/>
</dbReference>
<feature type="domain" description="Autotransporter" evidence="3">
    <location>
        <begin position="577"/>
        <end position="860"/>
    </location>
</feature>
<name>E3G5K5_ENTLS</name>
<dbReference type="PROSITE" id="PS51208">
    <property type="entry name" value="AUTOTRANSPORTER"/>
    <property type="match status" value="1"/>
</dbReference>
<dbReference type="InterPro" id="IPR005546">
    <property type="entry name" value="Autotransporte_beta"/>
</dbReference>
<dbReference type="NCBIfam" id="TIGR01414">
    <property type="entry name" value="autotrans_barl"/>
    <property type="match status" value="1"/>
</dbReference>
<gene>
    <name evidence="4" type="ordered locus">Entcl_4379</name>
</gene>
<dbReference type="SUPFAM" id="SSF51126">
    <property type="entry name" value="Pectin lyase-like"/>
    <property type="match status" value="1"/>
</dbReference>
<evidence type="ECO:0000313" key="5">
    <source>
        <dbReference type="Proteomes" id="UP000006872"/>
    </source>
</evidence>
<dbReference type="Pfam" id="PF18883">
    <property type="entry name" value="AC_1"/>
    <property type="match status" value="1"/>
</dbReference>
<dbReference type="eggNOG" id="COG3468">
    <property type="taxonomic scope" value="Bacteria"/>
</dbReference>
<reference evidence="4 5" key="2">
    <citation type="journal article" date="2011" name="Stand. Genomic Sci.">
        <title>Complete genome sequence of 'Enterobacter lignolyticus' SCF1.</title>
        <authorList>
            <person name="Deangelis K.M."/>
            <person name="D'Haeseleer P."/>
            <person name="Chivian D."/>
            <person name="Fortney J.L."/>
            <person name="Khudyakov J."/>
            <person name="Simmons B."/>
            <person name="Woo H."/>
            <person name="Arkin A.P."/>
            <person name="Davenport K.W."/>
            <person name="Goodwin L."/>
            <person name="Chen A."/>
            <person name="Ivanova N."/>
            <person name="Kyrpides N.C."/>
            <person name="Mavromatis K."/>
            <person name="Woyke T."/>
            <person name="Hazen T.C."/>
        </authorList>
    </citation>
    <scope>NUCLEOTIDE SEQUENCE [LARGE SCALE GENOMIC DNA]</scope>
    <source>
        <strain evidence="4 5">SCF1</strain>
    </source>
</reference>
<dbReference type="InterPro" id="IPR006315">
    <property type="entry name" value="OM_autotransptr_brl_dom"/>
</dbReference>
<feature type="region of interest" description="Disordered" evidence="1">
    <location>
        <begin position="509"/>
        <end position="542"/>
    </location>
</feature>
<keyword evidence="2" id="KW-0732">Signal</keyword>
<dbReference type="AlphaFoldDB" id="E3G5K5"/>
<dbReference type="Proteomes" id="UP000006872">
    <property type="component" value="Chromosome"/>
</dbReference>
<dbReference type="HOGENOM" id="CLU_002551_1_0_6"/>
<dbReference type="KEGG" id="esc:Entcl_4379"/>
<dbReference type="InterPro" id="IPR036709">
    <property type="entry name" value="Autotransporte_beta_dom_sf"/>
</dbReference>
<dbReference type="CDD" id="cd01344">
    <property type="entry name" value="PL2_Passenger_AT"/>
    <property type="match status" value="1"/>
</dbReference>
<evidence type="ECO:0000313" key="4">
    <source>
        <dbReference type="EMBL" id="ADO50608.1"/>
    </source>
</evidence>
<dbReference type="PANTHER" id="PTHR12338">
    <property type="entry name" value="AUTOTRANSPORTER"/>
    <property type="match status" value="1"/>
</dbReference>
<dbReference type="InterPro" id="IPR011050">
    <property type="entry name" value="Pectin_lyase_fold/virulence"/>
</dbReference>
<organism evidence="4 5">
    <name type="scientific">Enterobacter lignolyticus (strain SCF1)</name>
    <dbReference type="NCBI Taxonomy" id="701347"/>
    <lineage>
        <taxon>Bacteria</taxon>
        <taxon>Pseudomonadati</taxon>
        <taxon>Pseudomonadota</taxon>
        <taxon>Gammaproteobacteria</taxon>
        <taxon>Enterobacterales</taxon>
        <taxon>Enterobacteriaceae</taxon>
        <taxon>Pluralibacter</taxon>
    </lineage>
</organism>